<gene>
    <name evidence="3" type="ORF">PROFUN_02666</name>
</gene>
<proteinExistence type="predicted"/>
<keyword evidence="2" id="KW-1133">Transmembrane helix</keyword>
<sequence length="109" mass="12488">MKSYNVLWMIHVFISEEGKERDYATAPRPHQDPHSPIGSRDGGMEETAAALMGFILSLLALLWMWTLGIYLISTLGYTLHSMFNYHVFPLFRDHTSPSYKVEEHISTSV</sequence>
<feature type="compositionally biased region" description="Basic and acidic residues" evidence="1">
    <location>
        <begin position="21"/>
        <end position="33"/>
    </location>
</feature>
<keyword evidence="4" id="KW-1185">Reference proteome</keyword>
<keyword evidence="2" id="KW-0472">Membrane</keyword>
<keyword evidence="2" id="KW-0812">Transmembrane</keyword>
<evidence type="ECO:0000256" key="2">
    <source>
        <dbReference type="SAM" id="Phobius"/>
    </source>
</evidence>
<evidence type="ECO:0000313" key="3">
    <source>
        <dbReference type="EMBL" id="PRP87929.1"/>
    </source>
</evidence>
<evidence type="ECO:0000256" key="1">
    <source>
        <dbReference type="SAM" id="MobiDB-lite"/>
    </source>
</evidence>
<feature type="region of interest" description="Disordered" evidence="1">
    <location>
        <begin position="21"/>
        <end position="42"/>
    </location>
</feature>
<name>A0A2P6NVD1_9EUKA</name>
<dbReference type="EMBL" id="MDYQ01000016">
    <property type="protein sequence ID" value="PRP87929.1"/>
    <property type="molecule type" value="Genomic_DNA"/>
</dbReference>
<evidence type="ECO:0000313" key="4">
    <source>
        <dbReference type="Proteomes" id="UP000241769"/>
    </source>
</evidence>
<feature type="transmembrane region" description="Helical" evidence="2">
    <location>
        <begin position="48"/>
        <end position="72"/>
    </location>
</feature>
<accession>A0A2P6NVD1</accession>
<organism evidence="3 4">
    <name type="scientific">Planoprotostelium fungivorum</name>
    <dbReference type="NCBI Taxonomy" id="1890364"/>
    <lineage>
        <taxon>Eukaryota</taxon>
        <taxon>Amoebozoa</taxon>
        <taxon>Evosea</taxon>
        <taxon>Variosea</taxon>
        <taxon>Cavosteliida</taxon>
        <taxon>Cavosteliaceae</taxon>
        <taxon>Planoprotostelium</taxon>
    </lineage>
</organism>
<dbReference type="Proteomes" id="UP000241769">
    <property type="component" value="Unassembled WGS sequence"/>
</dbReference>
<dbReference type="InParanoid" id="A0A2P6NVD1"/>
<reference evidence="3 4" key="1">
    <citation type="journal article" date="2018" name="Genome Biol. Evol.">
        <title>Multiple Roots of Fruiting Body Formation in Amoebozoa.</title>
        <authorList>
            <person name="Hillmann F."/>
            <person name="Forbes G."/>
            <person name="Novohradska S."/>
            <person name="Ferling I."/>
            <person name="Riege K."/>
            <person name="Groth M."/>
            <person name="Westermann M."/>
            <person name="Marz M."/>
            <person name="Spaller T."/>
            <person name="Winckler T."/>
            <person name="Schaap P."/>
            <person name="Glockner G."/>
        </authorList>
    </citation>
    <scope>NUCLEOTIDE SEQUENCE [LARGE SCALE GENOMIC DNA]</scope>
    <source>
        <strain evidence="3 4">Jena</strain>
    </source>
</reference>
<protein>
    <submittedName>
        <fullName evidence="3">Uncharacterized protein</fullName>
    </submittedName>
</protein>
<comment type="caution">
    <text evidence="3">The sequence shown here is derived from an EMBL/GenBank/DDBJ whole genome shotgun (WGS) entry which is preliminary data.</text>
</comment>
<dbReference type="AlphaFoldDB" id="A0A2P6NVD1"/>